<accession>A0A813A3T0</accession>
<evidence type="ECO:0000313" key="1">
    <source>
        <dbReference type="EMBL" id="CAE7853512.1"/>
    </source>
</evidence>
<proteinExistence type="predicted"/>
<dbReference type="EMBL" id="CAJNJA010054401">
    <property type="protein sequence ID" value="CAE7853512.1"/>
    <property type="molecule type" value="Genomic_DNA"/>
</dbReference>
<comment type="caution">
    <text evidence="1">The sequence shown here is derived from an EMBL/GenBank/DDBJ whole genome shotgun (WGS) entry which is preliminary data.</text>
</comment>
<gene>
    <name evidence="1" type="ORF">SNEC2469_LOCUS26594</name>
</gene>
<name>A0A813A3T0_9DINO</name>
<keyword evidence="2" id="KW-1185">Reference proteome</keyword>
<evidence type="ECO:0000313" key="2">
    <source>
        <dbReference type="Proteomes" id="UP000601435"/>
    </source>
</evidence>
<dbReference type="AlphaFoldDB" id="A0A813A3T0"/>
<sequence>MWNREIPTTGKWDALDLFSGTGLVKESLCSLGFSVSAHDIERHPSMDINSSAGFAWLILASFLSLKRSGPRWVVWVRDAPTRVFHMGVDESPQLAEEQLLGN</sequence>
<dbReference type="Proteomes" id="UP000601435">
    <property type="component" value="Unassembled WGS sequence"/>
</dbReference>
<protein>
    <submittedName>
        <fullName evidence="1">Uncharacterized protein</fullName>
    </submittedName>
</protein>
<reference evidence="1" key="1">
    <citation type="submission" date="2021-02" db="EMBL/GenBank/DDBJ databases">
        <authorList>
            <person name="Dougan E. K."/>
            <person name="Rhodes N."/>
            <person name="Thang M."/>
            <person name="Chan C."/>
        </authorList>
    </citation>
    <scope>NUCLEOTIDE SEQUENCE</scope>
</reference>
<organism evidence="1 2">
    <name type="scientific">Symbiodinium necroappetens</name>
    <dbReference type="NCBI Taxonomy" id="1628268"/>
    <lineage>
        <taxon>Eukaryota</taxon>
        <taxon>Sar</taxon>
        <taxon>Alveolata</taxon>
        <taxon>Dinophyceae</taxon>
        <taxon>Suessiales</taxon>
        <taxon>Symbiodiniaceae</taxon>
        <taxon>Symbiodinium</taxon>
    </lineage>
</organism>
<dbReference type="OrthoDB" id="407113at2759"/>